<evidence type="ECO:0008006" key="5">
    <source>
        <dbReference type="Google" id="ProtNLM"/>
    </source>
</evidence>
<dbReference type="RefSeq" id="WP_307561808.1">
    <property type="nucleotide sequence ID" value="NZ_JAUSQU010000001.1"/>
</dbReference>
<dbReference type="Proteomes" id="UP001225356">
    <property type="component" value="Unassembled WGS sequence"/>
</dbReference>
<organism evidence="3 4">
    <name type="scientific">Streptosporangium lutulentum</name>
    <dbReference type="NCBI Taxonomy" id="1461250"/>
    <lineage>
        <taxon>Bacteria</taxon>
        <taxon>Bacillati</taxon>
        <taxon>Actinomycetota</taxon>
        <taxon>Actinomycetes</taxon>
        <taxon>Streptosporangiales</taxon>
        <taxon>Streptosporangiaceae</taxon>
        <taxon>Streptosporangium</taxon>
    </lineage>
</organism>
<evidence type="ECO:0000256" key="1">
    <source>
        <dbReference type="SAM" id="MobiDB-lite"/>
    </source>
</evidence>
<reference evidence="3 4" key="1">
    <citation type="submission" date="2023-07" db="EMBL/GenBank/DDBJ databases">
        <title>Sequencing the genomes of 1000 actinobacteria strains.</title>
        <authorList>
            <person name="Klenk H.-P."/>
        </authorList>
    </citation>
    <scope>NUCLEOTIDE SEQUENCE [LARGE SCALE GENOMIC DNA]</scope>
    <source>
        <strain evidence="3 4">DSM 46740</strain>
    </source>
</reference>
<name>A0ABT9QGF5_9ACTN</name>
<gene>
    <name evidence="3" type="ORF">J2853_005054</name>
</gene>
<dbReference type="EMBL" id="JAUSQU010000001">
    <property type="protein sequence ID" value="MDP9845843.1"/>
    <property type="molecule type" value="Genomic_DNA"/>
</dbReference>
<proteinExistence type="predicted"/>
<dbReference type="PROSITE" id="PS51318">
    <property type="entry name" value="TAT"/>
    <property type="match status" value="1"/>
</dbReference>
<dbReference type="InterPro" id="IPR006311">
    <property type="entry name" value="TAT_signal"/>
</dbReference>
<protein>
    <recommendedName>
        <fullName evidence="5">DUF4439 domain-containing protein</fullName>
    </recommendedName>
</protein>
<keyword evidence="4" id="KW-1185">Reference proteome</keyword>
<feature type="chain" id="PRO_5046194927" description="DUF4439 domain-containing protein" evidence="2">
    <location>
        <begin position="28"/>
        <end position="160"/>
    </location>
</feature>
<dbReference type="PROSITE" id="PS51257">
    <property type="entry name" value="PROKAR_LIPOPROTEIN"/>
    <property type="match status" value="1"/>
</dbReference>
<feature type="signal peptide" evidence="2">
    <location>
        <begin position="1"/>
        <end position="27"/>
    </location>
</feature>
<keyword evidence="2" id="KW-0732">Signal</keyword>
<evidence type="ECO:0000256" key="2">
    <source>
        <dbReference type="SAM" id="SignalP"/>
    </source>
</evidence>
<accession>A0ABT9QGF5</accession>
<evidence type="ECO:0000313" key="4">
    <source>
        <dbReference type="Proteomes" id="UP001225356"/>
    </source>
</evidence>
<comment type="caution">
    <text evidence="3">The sequence shown here is derived from an EMBL/GenBank/DDBJ whole genome shotgun (WGS) entry which is preliminary data.</text>
</comment>
<feature type="region of interest" description="Disordered" evidence="1">
    <location>
        <begin position="84"/>
        <end position="111"/>
    </location>
</feature>
<sequence>MRSVSRRALLRGSALGVAALTAAGCAAEEPKPVVAKAPDPETVLLNQLIAGKEQTIALYVSAASAKLAPFTERHRAHLAELRRRLSQHAPPASAPPSPTPSSATPTPGRRPTVRSLRALERKAAAQRPLQLAGASPPLAQLIASIGACEAAHDLALSRPL</sequence>
<evidence type="ECO:0000313" key="3">
    <source>
        <dbReference type="EMBL" id="MDP9845843.1"/>
    </source>
</evidence>